<protein>
    <submittedName>
        <fullName evidence="2">Putative membrane protein</fullName>
    </submittedName>
</protein>
<accession>A0A078S271</accession>
<dbReference type="RefSeq" id="WP_005826290.1">
    <property type="nucleotide sequence ID" value="NZ_JNHN01000175.1"/>
</dbReference>
<reference evidence="2 3" key="1">
    <citation type="submission" date="2014-04" db="EMBL/GenBank/DDBJ databases">
        <authorList>
            <person name="Sears C."/>
            <person name="Carroll K."/>
            <person name="Sack B.R."/>
            <person name="Qadri F."/>
            <person name="Myers L.L."/>
            <person name="Chung G.-T."/>
            <person name="Escheverria P."/>
            <person name="Fraser C.M."/>
            <person name="Sadzewicz L."/>
            <person name="Shefchek K.A."/>
            <person name="Tallon L."/>
            <person name="Das S.P."/>
            <person name="Daugherty S."/>
            <person name="Mongodin E.F."/>
        </authorList>
    </citation>
    <scope>NUCLEOTIDE SEQUENCE [LARGE SCALE GENOMIC DNA]</scope>
    <source>
        <strain evidence="2 3">3978 T3 ii</strain>
    </source>
</reference>
<evidence type="ECO:0000313" key="3">
    <source>
        <dbReference type="Proteomes" id="UP000028013"/>
    </source>
</evidence>
<proteinExistence type="predicted"/>
<name>A0A078S271_BACUN</name>
<dbReference type="Proteomes" id="UP000028013">
    <property type="component" value="Unassembled WGS sequence"/>
</dbReference>
<dbReference type="AlphaFoldDB" id="A0A078S271"/>
<sequence length="62" mass="7131">MIGFIIWIIGVVLCVKAVLEIMKWPVDGVKKLLVAIIILLTSWIGICVYYFWGRENLPQILK</sequence>
<dbReference type="GeneID" id="99751336"/>
<gene>
    <name evidence="2" type="ORF">M094_1800</name>
</gene>
<evidence type="ECO:0000313" key="2">
    <source>
        <dbReference type="EMBL" id="KDS49696.1"/>
    </source>
</evidence>
<keyword evidence="1" id="KW-0472">Membrane</keyword>
<comment type="caution">
    <text evidence="2">The sequence shown here is derived from an EMBL/GenBank/DDBJ whole genome shotgun (WGS) entry which is preliminary data.</text>
</comment>
<feature type="transmembrane region" description="Helical" evidence="1">
    <location>
        <begin position="33"/>
        <end position="52"/>
    </location>
</feature>
<organism evidence="2 3">
    <name type="scientific">Bacteroides uniformis str. 3978 T3 ii</name>
    <dbReference type="NCBI Taxonomy" id="1339349"/>
    <lineage>
        <taxon>Bacteria</taxon>
        <taxon>Pseudomonadati</taxon>
        <taxon>Bacteroidota</taxon>
        <taxon>Bacteroidia</taxon>
        <taxon>Bacteroidales</taxon>
        <taxon>Bacteroidaceae</taxon>
        <taxon>Bacteroides</taxon>
    </lineage>
</organism>
<dbReference type="EMBL" id="JNHN01000175">
    <property type="protein sequence ID" value="KDS49696.1"/>
    <property type="molecule type" value="Genomic_DNA"/>
</dbReference>
<keyword evidence="1" id="KW-1133">Transmembrane helix</keyword>
<dbReference type="PATRIC" id="fig|1339349.3.peg.2954"/>
<keyword evidence="1" id="KW-0812">Transmembrane</keyword>
<evidence type="ECO:0000256" key="1">
    <source>
        <dbReference type="SAM" id="Phobius"/>
    </source>
</evidence>